<evidence type="ECO:0000313" key="2">
    <source>
        <dbReference type="EMBL" id="WRS38390.1"/>
    </source>
</evidence>
<evidence type="ECO:0000313" key="3">
    <source>
        <dbReference type="Proteomes" id="UP001334732"/>
    </source>
</evidence>
<dbReference type="Pfam" id="PF16074">
    <property type="entry name" value="PilW"/>
    <property type="match status" value="1"/>
</dbReference>
<evidence type="ECO:0000256" key="1">
    <source>
        <dbReference type="SAM" id="Phobius"/>
    </source>
</evidence>
<accession>A0ABZ1CH21</accession>
<dbReference type="Pfam" id="PF07963">
    <property type="entry name" value="N_methyl"/>
    <property type="match status" value="1"/>
</dbReference>
<protein>
    <submittedName>
        <fullName evidence="2">PilW family protein</fullName>
    </submittedName>
</protein>
<dbReference type="InterPro" id="IPR012902">
    <property type="entry name" value="N_methyl_site"/>
</dbReference>
<dbReference type="RefSeq" id="WP_324778921.1">
    <property type="nucleotide sequence ID" value="NZ_CP141769.1"/>
</dbReference>
<feature type="transmembrane region" description="Helical" evidence="1">
    <location>
        <begin position="12"/>
        <end position="38"/>
    </location>
</feature>
<dbReference type="Proteomes" id="UP001334732">
    <property type="component" value="Chromosome"/>
</dbReference>
<sequence length="329" mass="34962">MKPMSKPARGQSGFGLVEILIAMTLGLILLGGIGYLYIGSRGAFRTTDNLSRMQENARYALDMMSRDIRMAGYLGCGNIQSTRVNTIANPPIPQMGAGNALIGYDNGTGWTNPSTVARAAGDVLSIMAAWSSGVNLTGNLVPQNSNIQIGSNPDGFQAGDVLVVTNCVNADVFRATTVSTGSGTTVTIAHANSSNTGNRVGTYGPDAFVMRVNQYSYFIGTNPAGNRALYRVGVTGSAEELVENVWDMQIRYGLDTNGDGAVDSYSSAPTNWPQVVSVTLNLLMRSPDDNISTATQSATFNNGTFNAPDRRLYQVYSATVGVRNRIPPM</sequence>
<reference evidence="2 3" key="1">
    <citation type="submission" date="2023-12" db="EMBL/GenBank/DDBJ databases">
        <title>Thiobacillus sedimentum sp. nov., a chemolithoautotrophic sulfur-oxidizing bacterium isolated from freshwater sediment.</title>
        <authorList>
            <person name="Luo J."/>
            <person name="Dai C."/>
        </authorList>
    </citation>
    <scope>NUCLEOTIDE SEQUENCE [LARGE SCALE GENOMIC DNA]</scope>
    <source>
        <strain evidence="2 3">SCUT-2</strain>
    </source>
</reference>
<keyword evidence="1" id="KW-0472">Membrane</keyword>
<dbReference type="InterPro" id="IPR032092">
    <property type="entry name" value="PilW"/>
</dbReference>
<organism evidence="2 3">
    <name type="scientific">Thiobacillus sedimenti</name>
    <dbReference type="NCBI Taxonomy" id="3110231"/>
    <lineage>
        <taxon>Bacteria</taxon>
        <taxon>Pseudomonadati</taxon>
        <taxon>Pseudomonadota</taxon>
        <taxon>Betaproteobacteria</taxon>
        <taxon>Nitrosomonadales</taxon>
        <taxon>Thiobacillaceae</taxon>
        <taxon>Thiobacillus</taxon>
    </lineage>
</organism>
<keyword evidence="1" id="KW-0812">Transmembrane</keyword>
<keyword evidence="1" id="KW-1133">Transmembrane helix</keyword>
<gene>
    <name evidence="2" type="ORF">VA613_10275</name>
</gene>
<name>A0ABZ1CH21_9PROT</name>
<dbReference type="EMBL" id="CP141769">
    <property type="protein sequence ID" value="WRS38390.1"/>
    <property type="molecule type" value="Genomic_DNA"/>
</dbReference>
<keyword evidence="3" id="KW-1185">Reference proteome</keyword>
<proteinExistence type="predicted"/>